<sequence length="160" mass="17856">MTTLSNDTALISYPAVSIAYCVKCKWQLRASWYLQEILQTFSSSPNDKDELSINSVSLTPSCVAGTFKVLVQRSKDEEVKVIWDRKTDGGFPDSKTLKQRIKNYLYPALNLNHIDKPSSNGGILLEDKQTKSMAISSSATSNDAENFTQECIDCCKTWEG</sequence>
<dbReference type="PANTHER" id="PTHR36417">
    <property type="entry name" value="SELENOPROTEIN DOMAIN PROTEIN (AFU_ORTHOLOGUE AFUA_1G05220)"/>
    <property type="match status" value="1"/>
</dbReference>
<keyword evidence="1" id="KW-0676">Redox-active center</keyword>
<organism evidence="2 3">
    <name type="scientific">Candida boidinii</name>
    <name type="common">Yeast</name>
    <dbReference type="NCBI Taxonomy" id="5477"/>
    <lineage>
        <taxon>Eukaryota</taxon>
        <taxon>Fungi</taxon>
        <taxon>Dikarya</taxon>
        <taxon>Ascomycota</taxon>
        <taxon>Saccharomycotina</taxon>
        <taxon>Pichiomycetes</taxon>
        <taxon>Pichiales</taxon>
        <taxon>Pichiaceae</taxon>
        <taxon>Ogataea</taxon>
        <taxon>Ogataea/Candida clade</taxon>
    </lineage>
</organism>
<dbReference type="AlphaFoldDB" id="A0A9W6WD01"/>
<dbReference type="Gene3D" id="3.40.30.10">
    <property type="entry name" value="Glutaredoxin"/>
    <property type="match status" value="1"/>
</dbReference>
<reference evidence="2" key="1">
    <citation type="submission" date="2023-04" db="EMBL/GenBank/DDBJ databases">
        <title>Candida boidinii NBRC 10035.</title>
        <authorList>
            <person name="Ichikawa N."/>
            <person name="Sato H."/>
            <person name="Tonouchi N."/>
        </authorList>
    </citation>
    <scope>NUCLEOTIDE SEQUENCE</scope>
    <source>
        <strain evidence="2">NBRC 10035</strain>
    </source>
</reference>
<dbReference type="NCBIfam" id="TIGR02174">
    <property type="entry name" value="CXXU_selWTH"/>
    <property type="match status" value="1"/>
</dbReference>
<evidence type="ECO:0000313" key="2">
    <source>
        <dbReference type="EMBL" id="GME78649.1"/>
    </source>
</evidence>
<keyword evidence="3" id="KW-1185">Reference proteome</keyword>
<gene>
    <name evidence="2" type="ORF">Cboi02_000588700</name>
</gene>
<protein>
    <submittedName>
        <fullName evidence="2">Unnamed protein product</fullName>
    </submittedName>
</protein>
<dbReference type="Proteomes" id="UP001165120">
    <property type="component" value="Unassembled WGS sequence"/>
</dbReference>
<dbReference type="InterPro" id="IPR036249">
    <property type="entry name" value="Thioredoxin-like_sf"/>
</dbReference>
<proteinExistence type="predicted"/>
<evidence type="ECO:0000313" key="3">
    <source>
        <dbReference type="Proteomes" id="UP001165120"/>
    </source>
</evidence>
<dbReference type="Pfam" id="PF10262">
    <property type="entry name" value="Rdx"/>
    <property type="match status" value="1"/>
</dbReference>
<dbReference type="PANTHER" id="PTHR36417:SF2">
    <property type="entry name" value="SELENOPROTEIN DOMAIN PROTEIN (AFU_ORTHOLOGUE AFUA_1G05220)"/>
    <property type="match status" value="1"/>
</dbReference>
<evidence type="ECO:0000256" key="1">
    <source>
        <dbReference type="ARBA" id="ARBA00023284"/>
    </source>
</evidence>
<comment type="caution">
    <text evidence="2">The sequence shown here is derived from an EMBL/GenBank/DDBJ whole genome shotgun (WGS) entry which is preliminary data.</text>
</comment>
<name>A0A9W6WD01_CANBO</name>
<dbReference type="EMBL" id="BSXN01003164">
    <property type="protein sequence ID" value="GME78649.1"/>
    <property type="molecule type" value="Genomic_DNA"/>
</dbReference>
<dbReference type="SUPFAM" id="SSF52833">
    <property type="entry name" value="Thioredoxin-like"/>
    <property type="match status" value="1"/>
</dbReference>
<dbReference type="InterPro" id="IPR011893">
    <property type="entry name" value="Selenoprotein_Rdx-typ"/>
</dbReference>
<accession>A0A9W6WD01</accession>